<dbReference type="Proteomes" id="UP000318331">
    <property type="component" value="Unassembled WGS sequence"/>
</dbReference>
<proteinExistence type="predicted"/>
<comment type="caution">
    <text evidence="3">The sequence shown here is derived from an EMBL/GenBank/DDBJ whole genome shotgun (WGS) entry which is preliminary data.</text>
</comment>
<dbReference type="GO" id="GO:0004311">
    <property type="term" value="F:geranylgeranyl diphosphate synthase activity"/>
    <property type="evidence" value="ECO:0007669"/>
    <property type="project" value="InterPro"/>
</dbReference>
<dbReference type="OrthoDB" id="9807580at2"/>
<organism evidence="3 4">
    <name type="scientific">Klugiella xanthotipulae</name>
    <dbReference type="NCBI Taxonomy" id="244735"/>
    <lineage>
        <taxon>Bacteria</taxon>
        <taxon>Bacillati</taxon>
        <taxon>Actinomycetota</taxon>
        <taxon>Actinomycetes</taxon>
        <taxon>Micrococcales</taxon>
        <taxon>Microbacteriaceae</taxon>
        <taxon>Klugiella</taxon>
    </lineage>
</organism>
<dbReference type="EMBL" id="VFPN01000002">
    <property type="protein sequence ID" value="TQM63482.1"/>
    <property type="molecule type" value="Genomic_DNA"/>
</dbReference>
<evidence type="ECO:0000313" key="4">
    <source>
        <dbReference type="Proteomes" id="UP000318331"/>
    </source>
</evidence>
<dbReference type="RefSeq" id="WP_141917589.1">
    <property type="nucleotide sequence ID" value="NZ_BAAAYS010000011.1"/>
</dbReference>
<keyword evidence="4" id="KW-1185">Reference proteome</keyword>
<gene>
    <name evidence="3" type="ORF">FB466_1746</name>
</gene>
<dbReference type="PROSITE" id="PS01045">
    <property type="entry name" value="SQUALEN_PHYTOEN_SYN_2"/>
    <property type="match status" value="1"/>
</dbReference>
<evidence type="ECO:0000256" key="2">
    <source>
        <dbReference type="ARBA" id="ARBA00022679"/>
    </source>
</evidence>
<dbReference type="SUPFAM" id="SSF48576">
    <property type="entry name" value="Terpenoid synthases"/>
    <property type="match status" value="1"/>
</dbReference>
<dbReference type="InterPro" id="IPR008949">
    <property type="entry name" value="Isoprenoid_synthase_dom_sf"/>
</dbReference>
<evidence type="ECO:0000256" key="1">
    <source>
        <dbReference type="ARBA" id="ARBA00004684"/>
    </source>
</evidence>
<dbReference type="InterPro" id="IPR044843">
    <property type="entry name" value="Trans_IPPS_bact-type"/>
</dbReference>
<accession>A0A543HYS1</accession>
<dbReference type="Gene3D" id="1.10.600.10">
    <property type="entry name" value="Farnesyl Diphosphate Synthase"/>
    <property type="match status" value="1"/>
</dbReference>
<dbReference type="UniPathway" id="UPA00799"/>
<sequence length="297" mass="31993">MVVRTGLDLYTEVAARNSRTVLRQYSTSFGVASSLLPRLTRRDIAQVYALVRIADEIVDGPAAASGLTVAAQCELLDALERETYAAVSSGFSSNLVVHSFAQTARRAGIGRDLIEPFFASMRADLTCVAHDTASIRAYIYGSAEVVGLMCVAVFLANSPTGVRTEAERAVIDEGARHLGAAFQKVNFLRDLAADVDGLGRNYFPGVDVEHLSESDKKVIIDDIDNDVRIARESIPLLPRPCQSAVLLATELFAGLAARLRRAPAATLLTTRVRLSTPVKAAVAARVLVGAPARRWQR</sequence>
<keyword evidence="2" id="KW-0808">Transferase</keyword>
<dbReference type="SFLD" id="SFLDG01018">
    <property type="entry name" value="Squalene/Phytoene_Synthase_Lik"/>
    <property type="match status" value="1"/>
</dbReference>
<dbReference type="InterPro" id="IPR002060">
    <property type="entry name" value="Squ/phyt_synthse"/>
</dbReference>
<name>A0A543HYS1_9MICO</name>
<dbReference type="InterPro" id="IPR019845">
    <property type="entry name" value="Squalene/phytoene_synthase_CS"/>
</dbReference>
<dbReference type="Pfam" id="PF00494">
    <property type="entry name" value="SQS_PSY"/>
    <property type="match status" value="1"/>
</dbReference>
<dbReference type="PANTHER" id="PTHR31480">
    <property type="entry name" value="BIFUNCTIONAL LYCOPENE CYCLASE/PHYTOENE SYNTHASE"/>
    <property type="match status" value="1"/>
</dbReference>
<comment type="pathway">
    <text evidence="1">Carotenoid biosynthesis; phytoene biosynthesis.</text>
</comment>
<dbReference type="SFLD" id="SFLDS00005">
    <property type="entry name" value="Isoprenoid_Synthase_Type_I"/>
    <property type="match status" value="1"/>
</dbReference>
<dbReference type="GO" id="GO:0008299">
    <property type="term" value="P:isoprenoid biosynthetic process"/>
    <property type="evidence" value="ECO:0007669"/>
    <property type="project" value="UniProtKB-ARBA"/>
</dbReference>
<evidence type="ECO:0000313" key="3">
    <source>
        <dbReference type="EMBL" id="TQM63482.1"/>
    </source>
</evidence>
<reference evidence="3 4" key="1">
    <citation type="submission" date="2019-06" db="EMBL/GenBank/DDBJ databases">
        <title>Sequencing the genomes of 1000 actinobacteria strains.</title>
        <authorList>
            <person name="Klenk H.-P."/>
        </authorList>
    </citation>
    <scope>NUCLEOTIDE SEQUENCE [LARGE SCALE GENOMIC DNA]</scope>
    <source>
        <strain evidence="3 4">DSM 18031</strain>
    </source>
</reference>
<dbReference type="AlphaFoldDB" id="A0A543HYS1"/>
<dbReference type="SFLD" id="SFLDG01212">
    <property type="entry name" value="Phytoene_synthase_like"/>
    <property type="match status" value="1"/>
</dbReference>
<protein>
    <submittedName>
        <fullName evidence="3">Phytoene/squalene synthetase</fullName>
    </submittedName>
</protein>